<keyword evidence="2" id="KW-1185">Reference proteome</keyword>
<evidence type="ECO:0008006" key="3">
    <source>
        <dbReference type="Google" id="ProtNLM"/>
    </source>
</evidence>
<dbReference type="KEGG" id="tig:THII_2720"/>
<evidence type="ECO:0000313" key="1">
    <source>
        <dbReference type="EMBL" id="BAP57017.1"/>
    </source>
</evidence>
<dbReference type="Proteomes" id="UP000031623">
    <property type="component" value="Chromosome"/>
</dbReference>
<evidence type="ECO:0000313" key="2">
    <source>
        <dbReference type="Proteomes" id="UP000031623"/>
    </source>
</evidence>
<dbReference type="HOGENOM" id="CLU_126455_0_0_6"/>
<dbReference type="EMBL" id="AP014633">
    <property type="protein sequence ID" value="BAP57017.1"/>
    <property type="molecule type" value="Genomic_DNA"/>
</dbReference>
<name>A0A090AM78_9GAMM</name>
<reference evidence="1 2" key="1">
    <citation type="journal article" date="2014" name="ISME J.">
        <title>Ecophysiology of Thioploca ingrica as revealed by the complete genome sequence supplemented with proteomic evidence.</title>
        <authorList>
            <person name="Kojima H."/>
            <person name="Ogura Y."/>
            <person name="Yamamoto N."/>
            <person name="Togashi T."/>
            <person name="Mori H."/>
            <person name="Watanabe T."/>
            <person name="Nemoto F."/>
            <person name="Kurokawa K."/>
            <person name="Hayashi T."/>
            <person name="Fukui M."/>
        </authorList>
    </citation>
    <scope>NUCLEOTIDE SEQUENCE [LARGE SCALE GENOMIC DNA]</scope>
</reference>
<dbReference type="AlphaFoldDB" id="A0A090AM78"/>
<gene>
    <name evidence="1" type="ORF">THII_2720</name>
</gene>
<sequence>MKLIIKYLLILITGWCSNLWSSEQRQIELNDGSVISGEIIAFSKGTYTIKSSTLGTLEIKDSDIRIIRSEATNSAAQSSLLPNNQAINSELQNLQNLIMNDPEMMNSISSLQDDPQFQAILQDPEVMNSVNSGNINGLLANPNFVKLLGHQKVQEITKQIEQQK</sequence>
<protein>
    <recommendedName>
        <fullName evidence="3">STI1 domain-containing protein</fullName>
    </recommendedName>
</protein>
<dbReference type="OrthoDB" id="5771831at2"/>
<proteinExistence type="predicted"/>
<organism evidence="1 2">
    <name type="scientific">Thioploca ingrica</name>
    <dbReference type="NCBI Taxonomy" id="40754"/>
    <lineage>
        <taxon>Bacteria</taxon>
        <taxon>Pseudomonadati</taxon>
        <taxon>Pseudomonadota</taxon>
        <taxon>Gammaproteobacteria</taxon>
        <taxon>Thiotrichales</taxon>
        <taxon>Thiotrichaceae</taxon>
        <taxon>Thioploca</taxon>
    </lineage>
</organism>
<accession>A0A090AM78</accession>